<dbReference type="Pfam" id="PF01584">
    <property type="entry name" value="CheW"/>
    <property type="match status" value="1"/>
</dbReference>
<dbReference type="GO" id="GO:0005829">
    <property type="term" value="C:cytosol"/>
    <property type="evidence" value="ECO:0007669"/>
    <property type="project" value="TreeGrafter"/>
</dbReference>
<proteinExistence type="predicted"/>
<dbReference type="AlphaFoldDB" id="E1JT24"/>
<evidence type="ECO:0000313" key="2">
    <source>
        <dbReference type="EMBL" id="EFL52657.1"/>
    </source>
</evidence>
<dbReference type="STRING" id="596151.DesfrDRAFT_0763"/>
<dbReference type="OrthoDB" id="5464847at2"/>
<dbReference type="Proteomes" id="UP000006250">
    <property type="component" value="Unassembled WGS sequence"/>
</dbReference>
<dbReference type="InterPro" id="IPR039315">
    <property type="entry name" value="CheW"/>
</dbReference>
<dbReference type="SUPFAM" id="SSF50341">
    <property type="entry name" value="CheW-like"/>
    <property type="match status" value="1"/>
</dbReference>
<dbReference type="RefSeq" id="WP_005991256.1">
    <property type="nucleotide sequence ID" value="NZ_AECZ01000003.1"/>
</dbReference>
<comment type="caution">
    <text evidence="2">The sequence shown here is derived from an EMBL/GenBank/DDBJ whole genome shotgun (WGS) entry which is preliminary data.</text>
</comment>
<keyword evidence="3" id="KW-1185">Reference proteome</keyword>
<dbReference type="InterPro" id="IPR002545">
    <property type="entry name" value="CheW-lke_dom"/>
</dbReference>
<evidence type="ECO:0000313" key="3">
    <source>
        <dbReference type="Proteomes" id="UP000006250"/>
    </source>
</evidence>
<dbReference type="Gene3D" id="2.30.30.40">
    <property type="entry name" value="SH3 Domains"/>
    <property type="match status" value="1"/>
</dbReference>
<dbReference type="PANTHER" id="PTHR22617">
    <property type="entry name" value="CHEMOTAXIS SENSOR HISTIDINE KINASE-RELATED"/>
    <property type="match status" value="1"/>
</dbReference>
<dbReference type="PANTHER" id="PTHR22617:SF41">
    <property type="entry name" value="CHEMOTAXIS SIGNAL TRANSDUCTION SYSTEM ADAPTOR PROTEIN CHEW"/>
    <property type="match status" value="1"/>
</dbReference>
<evidence type="ECO:0000259" key="1">
    <source>
        <dbReference type="PROSITE" id="PS50851"/>
    </source>
</evidence>
<accession>E1JT24</accession>
<dbReference type="GO" id="GO:0007165">
    <property type="term" value="P:signal transduction"/>
    <property type="evidence" value="ECO:0007669"/>
    <property type="project" value="InterPro"/>
</dbReference>
<dbReference type="EMBL" id="AECZ01000003">
    <property type="protein sequence ID" value="EFL52657.1"/>
    <property type="molecule type" value="Genomic_DNA"/>
</dbReference>
<organism evidence="2 3">
    <name type="scientific">Solidesulfovibrio fructosivorans JJ]</name>
    <dbReference type="NCBI Taxonomy" id="596151"/>
    <lineage>
        <taxon>Bacteria</taxon>
        <taxon>Pseudomonadati</taxon>
        <taxon>Thermodesulfobacteriota</taxon>
        <taxon>Desulfovibrionia</taxon>
        <taxon>Desulfovibrionales</taxon>
        <taxon>Desulfovibrionaceae</taxon>
        <taxon>Solidesulfovibrio</taxon>
    </lineage>
</organism>
<reference evidence="2 3" key="1">
    <citation type="submission" date="2010-08" db="EMBL/GenBank/DDBJ databases">
        <title>The draft genome of Desulfovibrio fructosovorans JJ.</title>
        <authorList>
            <consortium name="US DOE Joint Genome Institute (JGI-PGF)"/>
            <person name="Lucas S."/>
            <person name="Copeland A."/>
            <person name="Lapidus A."/>
            <person name="Cheng J.-F."/>
            <person name="Bruce D."/>
            <person name="Goodwin L."/>
            <person name="Pitluck S."/>
            <person name="Land M.L."/>
            <person name="Hauser L."/>
            <person name="Chang Y.-J."/>
            <person name="Jeffries C."/>
            <person name="Wall J.D."/>
            <person name="Stahl D.A."/>
            <person name="Arkin A.P."/>
            <person name="Dehal P."/>
            <person name="Stolyar S.M."/>
            <person name="Hazen T.C."/>
            <person name="Woyke T.J."/>
        </authorList>
    </citation>
    <scope>NUCLEOTIDE SEQUENCE [LARGE SCALE GENOMIC DNA]</scope>
    <source>
        <strain evidence="2 3">JJ</strain>
    </source>
</reference>
<dbReference type="Gene3D" id="2.40.50.180">
    <property type="entry name" value="CheA-289, Domain 4"/>
    <property type="match status" value="1"/>
</dbReference>
<dbReference type="GO" id="GO:0006935">
    <property type="term" value="P:chemotaxis"/>
    <property type="evidence" value="ECO:0007669"/>
    <property type="project" value="InterPro"/>
</dbReference>
<gene>
    <name evidence="2" type="ORF">DesfrDRAFT_0763</name>
</gene>
<dbReference type="SMART" id="SM00260">
    <property type="entry name" value="CheW"/>
    <property type="match status" value="1"/>
</dbReference>
<dbReference type="InterPro" id="IPR036061">
    <property type="entry name" value="CheW-like_dom_sf"/>
</dbReference>
<dbReference type="eggNOG" id="COG0835">
    <property type="taxonomic scope" value="Bacteria"/>
</dbReference>
<sequence length="170" mass="18287">MEEQTASAIRRYLTLTLGQGSCFAIDIFSVREILDFTDITRVPHMPPAMRGVVDVRGEAVPVMDLGQRLGLGPVAQSINTRIVIMEQATEGKIRLIGGLTESVKEVLELDDAHIVPPPSMGTAASAACIRGIGRHGDRFVIVLDTQHLFNLDEVLDLTAVVAQENAADAA</sequence>
<dbReference type="PROSITE" id="PS50851">
    <property type="entry name" value="CHEW"/>
    <property type="match status" value="1"/>
</dbReference>
<protein>
    <submittedName>
        <fullName evidence="2">CheW protein</fullName>
    </submittedName>
</protein>
<feature type="domain" description="CheW-like" evidence="1">
    <location>
        <begin position="9"/>
        <end position="154"/>
    </location>
</feature>
<name>E1JT24_SOLFR</name>